<evidence type="ECO:0000313" key="1">
    <source>
        <dbReference type="EMBL" id="KRY28356.1"/>
    </source>
</evidence>
<dbReference type="AlphaFoldDB" id="A0A0V1AU75"/>
<name>A0A0V1AU75_TRISP</name>
<protein>
    <submittedName>
        <fullName evidence="1">Uncharacterized protein</fullName>
    </submittedName>
</protein>
<dbReference type="Proteomes" id="UP000054776">
    <property type="component" value="Unassembled WGS sequence"/>
</dbReference>
<proteinExistence type="predicted"/>
<comment type="caution">
    <text evidence="1">The sequence shown here is derived from an EMBL/GenBank/DDBJ whole genome shotgun (WGS) entry which is preliminary data.</text>
</comment>
<reference evidence="1 2" key="1">
    <citation type="submission" date="2015-01" db="EMBL/GenBank/DDBJ databases">
        <title>Evolution of Trichinella species and genotypes.</title>
        <authorList>
            <person name="Korhonen P.K."/>
            <person name="Edoardo P."/>
            <person name="Giuseppe L.R."/>
            <person name="Gasser R.B."/>
        </authorList>
    </citation>
    <scope>NUCLEOTIDE SEQUENCE [LARGE SCALE GENOMIC DNA]</scope>
    <source>
        <strain evidence="1">ISS3</strain>
    </source>
</reference>
<evidence type="ECO:0000313" key="2">
    <source>
        <dbReference type="Proteomes" id="UP000054776"/>
    </source>
</evidence>
<keyword evidence="2" id="KW-1185">Reference proteome</keyword>
<organism evidence="1 2">
    <name type="scientific">Trichinella spiralis</name>
    <name type="common">Trichina worm</name>
    <dbReference type="NCBI Taxonomy" id="6334"/>
    <lineage>
        <taxon>Eukaryota</taxon>
        <taxon>Metazoa</taxon>
        <taxon>Ecdysozoa</taxon>
        <taxon>Nematoda</taxon>
        <taxon>Enoplea</taxon>
        <taxon>Dorylaimia</taxon>
        <taxon>Trichinellida</taxon>
        <taxon>Trichinellidae</taxon>
        <taxon>Trichinella</taxon>
    </lineage>
</organism>
<dbReference type="InParanoid" id="A0A0V1AU75"/>
<sequence>MFANNPITNDAIVLPAVNSWTGDRNWHLGSRFSFASNILSLSVKYWLVAISLFNSASLFNNLKLRIPCFFLNESDCFADHWHLALIV</sequence>
<accession>A0A0V1AU75</accession>
<dbReference type="EMBL" id="JYDH01000207">
    <property type="protein sequence ID" value="KRY28356.1"/>
    <property type="molecule type" value="Genomic_DNA"/>
</dbReference>
<gene>
    <name evidence="1" type="ORF">T01_5053</name>
</gene>